<reference evidence="1 2" key="1">
    <citation type="submission" date="2023-02" db="EMBL/GenBank/DDBJ databases">
        <title>Genome sequence of Novosphingobium humi KACC 19094.</title>
        <authorList>
            <person name="Kim S."/>
            <person name="Heo J."/>
            <person name="Kwon S.-W."/>
        </authorList>
    </citation>
    <scope>NUCLEOTIDE SEQUENCE [LARGE SCALE GENOMIC DNA]</scope>
    <source>
        <strain evidence="1 2">KACC 19094</strain>
    </source>
</reference>
<dbReference type="Gene3D" id="1.10.3230.30">
    <property type="entry name" value="Phage gp6-like head-tail connector protein"/>
    <property type="match status" value="1"/>
</dbReference>
<dbReference type="EMBL" id="CP117417">
    <property type="protein sequence ID" value="WCT78883.1"/>
    <property type="molecule type" value="Genomic_DNA"/>
</dbReference>
<dbReference type="Proteomes" id="UP001218231">
    <property type="component" value="Chromosome"/>
</dbReference>
<dbReference type="NCBIfam" id="TIGR02215">
    <property type="entry name" value="phage_chp_gp8"/>
    <property type="match status" value="1"/>
</dbReference>
<gene>
    <name evidence="1" type="ORF">PQ457_07975</name>
</gene>
<dbReference type="RefSeq" id="WP_273619183.1">
    <property type="nucleotide sequence ID" value="NZ_CP117417.1"/>
</dbReference>
<sequence length="192" mass="20578">MWMPVETIAAPAGSWTTTALARTYLSADDDDGQDAIIQGMIDAAGAYVEAYTGLRLLTQTVRLRCRSFLDLERLPIGPVAQVTAIDCLTTDGLNPTLSGTLWEQFGFGLSVGVRPAAGKTWPVLRQVDDAVRLTVEVGYGADPSTIPPPIRQACFLLLGDFFANREDTSPDGVAKATLPNGVAALLANYRMF</sequence>
<proteinExistence type="predicted"/>
<evidence type="ECO:0000313" key="1">
    <source>
        <dbReference type="EMBL" id="WCT78883.1"/>
    </source>
</evidence>
<dbReference type="CDD" id="cd08054">
    <property type="entry name" value="gp6"/>
    <property type="match status" value="1"/>
</dbReference>
<evidence type="ECO:0000313" key="2">
    <source>
        <dbReference type="Proteomes" id="UP001218231"/>
    </source>
</evidence>
<dbReference type="InterPro" id="IPR011738">
    <property type="entry name" value="Phage_CHP"/>
</dbReference>
<accession>A0ABY7U061</accession>
<name>A0ABY7U061_9SPHN</name>
<keyword evidence="2" id="KW-1185">Reference proteome</keyword>
<protein>
    <recommendedName>
        <fullName evidence="3">PhiE125 gp8 family phage protein</fullName>
    </recommendedName>
</protein>
<evidence type="ECO:0008006" key="3">
    <source>
        <dbReference type="Google" id="ProtNLM"/>
    </source>
</evidence>
<organism evidence="1 2">
    <name type="scientific">Novosphingobium humi</name>
    <dbReference type="NCBI Taxonomy" id="2282397"/>
    <lineage>
        <taxon>Bacteria</taxon>
        <taxon>Pseudomonadati</taxon>
        <taxon>Pseudomonadota</taxon>
        <taxon>Alphaproteobacteria</taxon>
        <taxon>Sphingomonadales</taxon>
        <taxon>Sphingomonadaceae</taxon>
        <taxon>Novosphingobium</taxon>
    </lineage>
</organism>